<evidence type="ECO:0000256" key="1">
    <source>
        <dbReference type="SAM" id="Phobius"/>
    </source>
</evidence>
<feature type="transmembrane region" description="Helical" evidence="1">
    <location>
        <begin position="175"/>
        <end position="193"/>
    </location>
</feature>
<feature type="transmembrane region" description="Helical" evidence="1">
    <location>
        <begin position="262"/>
        <end position="280"/>
    </location>
</feature>
<feature type="transmembrane region" description="Helical" evidence="1">
    <location>
        <begin position="235"/>
        <end position="256"/>
    </location>
</feature>
<keyword evidence="3" id="KW-1185">Reference proteome</keyword>
<dbReference type="RefSeq" id="WP_130540100.1">
    <property type="nucleotide sequence ID" value="NZ_CP042431.1"/>
</dbReference>
<dbReference type="Proteomes" id="UP000293874">
    <property type="component" value="Unassembled WGS sequence"/>
</dbReference>
<dbReference type="OrthoDB" id="5936019at2"/>
<protein>
    <submittedName>
        <fullName evidence="2">Uncharacterized protein</fullName>
    </submittedName>
</protein>
<dbReference type="EMBL" id="SGXA01000001">
    <property type="protein sequence ID" value="RZS75757.1"/>
    <property type="molecule type" value="Genomic_DNA"/>
</dbReference>
<sequence>MKEYKLSKGWVITTFFIATLFIVLFAWLCIYLQQQAMIEKQMPVLTWIIPLGCLFLVLLMIYAMWDAIKGRFVITGNSVFTEYPFSRRELLFSEIKGYRVDDQYIHILPTTREKKKLRISKYYGRSQEIIAWLNTRYDDVDARESYNEYREMMDNEEYGRTEIDRAEKLEKAKKTASFLNFTGAIAGGWIFFWPQPYKLAATVAILFPLMAALIMRKYSGLLRLDVKDKAAYGKLNFAFLGPAFGLALAALYEFNILNYDKIWLPAIVLTIILGGLVFSGRNLMPTKKNGGAFVFFLMMLFYFGYGFGAITVINCGFDDSAPETKKVTVTDSRSSKGKSYSYYISVRNGNATDGPLELKVPREIYSTVQKGDEVLLDFRKGLLEAPWVNVRTSDGSVSAVHSHR</sequence>
<name>A0A4V2F221_9BACT</name>
<feature type="transmembrane region" description="Helical" evidence="1">
    <location>
        <begin position="45"/>
        <end position="65"/>
    </location>
</feature>
<evidence type="ECO:0000313" key="2">
    <source>
        <dbReference type="EMBL" id="RZS75757.1"/>
    </source>
</evidence>
<reference evidence="2 3" key="1">
    <citation type="submission" date="2019-02" db="EMBL/GenBank/DDBJ databases">
        <title>Genomic Encyclopedia of Type Strains, Phase IV (KMG-IV): sequencing the most valuable type-strain genomes for metagenomic binning, comparative biology and taxonomic classification.</title>
        <authorList>
            <person name="Goeker M."/>
        </authorList>
    </citation>
    <scope>NUCLEOTIDE SEQUENCE [LARGE SCALE GENOMIC DNA]</scope>
    <source>
        <strain evidence="2 3">DSM 18116</strain>
    </source>
</reference>
<gene>
    <name evidence="2" type="ORF">EV199_1630</name>
</gene>
<feature type="transmembrane region" description="Helical" evidence="1">
    <location>
        <begin position="292"/>
        <end position="313"/>
    </location>
</feature>
<keyword evidence="1" id="KW-1133">Transmembrane helix</keyword>
<keyword evidence="1" id="KW-0812">Transmembrane</keyword>
<comment type="caution">
    <text evidence="2">The sequence shown here is derived from an EMBL/GenBank/DDBJ whole genome shotgun (WGS) entry which is preliminary data.</text>
</comment>
<dbReference type="AlphaFoldDB" id="A0A4V2F221"/>
<accession>A0A4V2F221</accession>
<proteinExistence type="predicted"/>
<evidence type="ECO:0000313" key="3">
    <source>
        <dbReference type="Proteomes" id="UP000293874"/>
    </source>
</evidence>
<organism evidence="2 3">
    <name type="scientific">Pseudobacter ginsenosidimutans</name>
    <dbReference type="NCBI Taxonomy" id="661488"/>
    <lineage>
        <taxon>Bacteria</taxon>
        <taxon>Pseudomonadati</taxon>
        <taxon>Bacteroidota</taxon>
        <taxon>Chitinophagia</taxon>
        <taxon>Chitinophagales</taxon>
        <taxon>Chitinophagaceae</taxon>
        <taxon>Pseudobacter</taxon>
    </lineage>
</organism>
<keyword evidence="1" id="KW-0472">Membrane</keyword>
<feature type="transmembrane region" description="Helical" evidence="1">
    <location>
        <begin position="12"/>
        <end position="33"/>
    </location>
</feature>
<feature type="transmembrane region" description="Helical" evidence="1">
    <location>
        <begin position="199"/>
        <end position="215"/>
    </location>
</feature>